<keyword evidence="15" id="KW-0131">Cell cycle</keyword>
<dbReference type="AlphaFoldDB" id="A0AAV2HRR9"/>
<keyword evidence="14" id="KW-0539">Nucleus</keyword>
<feature type="domain" description="Anaphase-promoting complex subunit 5" evidence="18">
    <location>
        <begin position="618"/>
        <end position="653"/>
    </location>
</feature>
<comment type="caution">
    <text evidence="20">The sequence shown here is derived from an EMBL/GenBank/DDBJ whole genome shotgun (WGS) entry which is preliminary data.</text>
</comment>
<keyword evidence="8" id="KW-0132">Cell division</keyword>
<keyword evidence="13" id="KW-0206">Cytoskeleton</keyword>
<dbReference type="GO" id="GO:0005680">
    <property type="term" value="C:anaphase-promoting complex"/>
    <property type="evidence" value="ECO:0007669"/>
    <property type="project" value="InterPro"/>
</dbReference>
<dbReference type="GO" id="GO:0005819">
    <property type="term" value="C:spindle"/>
    <property type="evidence" value="ECO:0007669"/>
    <property type="project" value="UniProtKB-SubCell"/>
</dbReference>
<dbReference type="Gene3D" id="1.25.40.10">
    <property type="entry name" value="Tetratricopeptide repeat domain"/>
    <property type="match status" value="1"/>
</dbReference>
<dbReference type="InterPro" id="IPR037679">
    <property type="entry name" value="Apc5"/>
</dbReference>
<evidence type="ECO:0000313" key="21">
    <source>
        <dbReference type="Proteomes" id="UP001497497"/>
    </source>
</evidence>
<comment type="similarity">
    <text evidence="4">Belongs to the APC5 family.</text>
</comment>
<evidence type="ECO:0000256" key="13">
    <source>
        <dbReference type="ARBA" id="ARBA00023212"/>
    </source>
</evidence>
<dbReference type="InterPro" id="IPR026000">
    <property type="entry name" value="Apc5_dom"/>
</dbReference>
<dbReference type="SMART" id="SM00028">
    <property type="entry name" value="TPR"/>
    <property type="match status" value="3"/>
</dbReference>
<evidence type="ECO:0000256" key="10">
    <source>
        <dbReference type="ARBA" id="ARBA00022776"/>
    </source>
</evidence>
<evidence type="ECO:0000256" key="12">
    <source>
        <dbReference type="ARBA" id="ARBA00022803"/>
    </source>
</evidence>
<keyword evidence="10" id="KW-0498">Mitosis</keyword>
<evidence type="ECO:0000256" key="4">
    <source>
        <dbReference type="ARBA" id="ARBA00007450"/>
    </source>
</evidence>
<name>A0AAV2HRR9_LYMST</name>
<keyword evidence="6" id="KW-0963">Cytoplasm</keyword>
<dbReference type="GO" id="GO:0070979">
    <property type="term" value="P:protein K11-linked ubiquitination"/>
    <property type="evidence" value="ECO:0007669"/>
    <property type="project" value="TreeGrafter"/>
</dbReference>
<keyword evidence="21" id="KW-1185">Reference proteome</keyword>
<dbReference type="GO" id="GO:0051301">
    <property type="term" value="P:cell division"/>
    <property type="evidence" value="ECO:0007669"/>
    <property type="project" value="UniProtKB-KW"/>
</dbReference>
<dbReference type="InterPro" id="IPR011990">
    <property type="entry name" value="TPR-like_helical_dom_sf"/>
</dbReference>
<dbReference type="InterPro" id="IPR048968">
    <property type="entry name" value="Apc5_N"/>
</dbReference>
<proteinExistence type="inferred from homology"/>
<evidence type="ECO:0000259" key="18">
    <source>
        <dbReference type="Pfam" id="PF12862"/>
    </source>
</evidence>
<evidence type="ECO:0000256" key="16">
    <source>
        <dbReference type="ARBA" id="ARBA00031069"/>
    </source>
</evidence>
<evidence type="ECO:0000256" key="8">
    <source>
        <dbReference type="ARBA" id="ARBA00022618"/>
    </source>
</evidence>
<evidence type="ECO:0000256" key="7">
    <source>
        <dbReference type="ARBA" id="ARBA00022553"/>
    </source>
</evidence>
<gene>
    <name evidence="20" type="ORF">GSLYS_00010724001</name>
</gene>
<dbReference type="GO" id="GO:0045842">
    <property type="term" value="P:positive regulation of mitotic metaphase/anaphase transition"/>
    <property type="evidence" value="ECO:0007669"/>
    <property type="project" value="TreeGrafter"/>
</dbReference>
<keyword evidence="7" id="KW-0597">Phosphoprotein</keyword>
<dbReference type="CDD" id="cd16270">
    <property type="entry name" value="Apc5_N"/>
    <property type="match status" value="1"/>
</dbReference>
<evidence type="ECO:0000256" key="11">
    <source>
        <dbReference type="ARBA" id="ARBA00022786"/>
    </source>
</evidence>
<feature type="domain" description="Anaphase-promoting complex subunit 5" evidence="18">
    <location>
        <begin position="293"/>
        <end position="393"/>
    </location>
</feature>
<comment type="function">
    <text evidence="17">Component of the anaphase promoting complex/cyclosome (APC/C), a cell cycle-regulated E3 ubiquitin ligase that controls progression through mitosis and the G1 phase of the cell cycle. The APC/C complex acts by mediating ubiquitination and subsequent degradation of target proteins: it mainly mediates the formation of 'Lys-11'-linked polyubiquitin chains and, to a lower extent, the formation of 'Lys-48'- and 'Lys-63'-linked polyubiquitin chains. The APC/C complex catalyzes assembly of branched 'Lys-11'-/'Lys-48'-linked branched ubiquitin chains on target proteins.</text>
</comment>
<protein>
    <recommendedName>
        <fullName evidence="5">Anaphase-promoting complex subunit 5</fullName>
    </recommendedName>
    <alternativeName>
        <fullName evidence="16">Cyclosome subunit 5</fullName>
    </alternativeName>
</protein>
<evidence type="ECO:0000313" key="20">
    <source>
        <dbReference type="EMBL" id="CAL1536811.1"/>
    </source>
</evidence>
<organism evidence="20 21">
    <name type="scientific">Lymnaea stagnalis</name>
    <name type="common">Great pond snail</name>
    <name type="synonym">Helix stagnalis</name>
    <dbReference type="NCBI Taxonomy" id="6523"/>
    <lineage>
        <taxon>Eukaryota</taxon>
        <taxon>Metazoa</taxon>
        <taxon>Spiralia</taxon>
        <taxon>Lophotrochozoa</taxon>
        <taxon>Mollusca</taxon>
        <taxon>Gastropoda</taxon>
        <taxon>Heterobranchia</taxon>
        <taxon>Euthyneura</taxon>
        <taxon>Panpulmonata</taxon>
        <taxon>Hygrophila</taxon>
        <taxon>Lymnaeoidea</taxon>
        <taxon>Lymnaeidae</taxon>
        <taxon>Lymnaea</taxon>
    </lineage>
</organism>
<dbReference type="PANTHER" id="PTHR12830">
    <property type="entry name" value="ANAPHASE-PROMOTING COMPLEX SUBUNIT 5"/>
    <property type="match status" value="1"/>
</dbReference>
<evidence type="ECO:0000256" key="2">
    <source>
        <dbReference type="ARBA" id="ARBA00004186"/>
    </source>
</evidence>
<keyword evidence="11" id="KW-0833">Ubl conjugation pathway</keyword>
<keyword evidence="9" id="KW-0677">Repeat</keyword>
<evidence type="ECO:0000256" key="9">
    <source>
        <dbReference type="ARBA" id="ARBA00022737"/>
    </source>
</evidence>
<evidence type="ECO:0000256" key="17">
    <source>
        <dbReference type="ARBA" id="ARBA00045696"/>
    </source>
</evidence>
<dbReference type="PANTHER" id="PTHR12830:SF9">
    <property type="entry name" value="ANAPHASE-PROMOTING COMPLEX SUBUNIT 5"/>
    <property type="match status" value="1"/>
</dbReference>
<dbReference type="EMBL" id="CAXITT010000240">
    <property type="protein sequence ID" value="CAL1536811.1"/>
    <property type="molecule type" value="Genomic_DNA"/>
</dbReference>
<keyword evidence="12" id="KW-0802">TPR repeat</keyword>
<sequence>MFSIVNEKKISNSFHLRLIKGAQKIIGMSNEISHLFTFNSGTRQQNTERLTAHKLSIMALVYEYQQLIGLQDKIDESTEQNQFLTDREKRVFMVLLLNLLQSPDMDLKTLRQHIDHALKPAILEAVYELLRTISHSGVKPINDFFDNISTLLSTNEKEGVIRRESIMGLYIRRMELAYNEMSFSQVVDMYNKVRRYYELGFPESKEEVDKHCWRKSGTFGVSDSALSMSLLEDQSVLEPPSSQNFFSKKQAEYFIANQALLLSHDEGKALPPDQLQQRISSILSANPDLAEAHFLSYINSLRVKEYCTALHNLYHYFDRKACAPTETNPPKKKGAAEEVAMRYAALNLASLQFRFGNKEECRAALQEAIRMAQESNDQICLQHALVWLNLLGETHSGVTQLERSIKKTIDLSLPNLTVLGLNWISKGLGTRAELPARVIDYFTQSTLINCMHSNYGMMSSGCIQRSAMWHYYGKRELCSLDSQIVLNLNTSVNGVYFNGEAVCIALCNLAQQYADTGDFVASAEILNQAKVRFPFNTSHAEIWQSCQVRIAFTRALNNRKLNEAEQLLVDLEAVDEPEAKIRKPMLLKEKGQVTEAFACLDLLLSECDKEKSEYFADYRCRVLLELAALYITTGNHSFAVIHITDCIAHAKKHYLELYAGLGTAYLAFVQLNMNLPEQGIKLIESHLMSILTNASAQDKARVLYVYARCKVAAAKNANLSKAAKKSELISALNLMSTITSLFKSVEAHMMEKDALYFQALLYNEMGNIDLRNSCAHQFKLLDKLYPTLSSVSVNFV</sequence>
<dbReference type="Proteomes" id="UP001497497">
    <property type="component" value="Unassembled WGS sequence"/>
</dbReference>
<comment type="pathway">
    <text evidence="3">Protein modification; protein ubiquitination.</text>
</comment>
<comment type="subcellular location">
    <subcellularLocation>
        <location evidence="2">Cytoplasm</location>
        <location evidence="2">Cytoskeleton</location>
        <location evidence="2">Spindle</location>
    </subcellularLocation>
    <subcellularLocation>
        <location evidence="1">Nucleus</location>
    </subcellularLocation>
</comment>
<evidence type="ECO:0000256" key="14">
    <source>
        <dbReference type="ARBA" id="ARBA00023242"/>
    </source>
</evidence>
<accession>A0AAV2HRR9</accession>
<dbReference type="GO" id="GO:0031145">
    <property type="term" value="P:anaphase-promoting complex-dependent catabolic process"/>
    <property type="evidence" value="ECO:0007669"/>
    <property type="project" value="TreeGrafter"/>
</dbReference>
<evidence type="ECO:0000256" key="6">
    <source>
        <dbReference type="ARBA" id="ARBA00022490"/>
    </source>
</evidence>
<reference evidence="20 21" key="1">
    <citation type="submission" date="2024-04" db="EMBL/GenBank/DDBJ databases">
        <authorList>
            <consortium name="Genoscope - CEA"/>
            <person name="William W."/>
        </authorList>
    </citation>
    <scope>NUCLEOTIDE SEQUENCE [LARGE SCALE GENOMIC DNA]</scope>
</reference>
<evidence type="ECO:0000256" key="15">
    <source>
        <dbReference type="ARBA" id="ARBA00023306"/>
    </source>
</evidence>
<evidence type="ECO:0000259" key="19">
    <source>
        <dbReference type="Pfam" id="PF21371"/>
    </source>
</evidence>
<dbReference type="Pfam" id="PF12862">
    <property type="entry name" value="ANAPC5"/>
    <property type="match status" value="2"/>
</dbReference>
<evidence type="ECO:0000256" key="3">
    <source>
        <dbReference type="ARBA" id="ARBA00004906"/>
    </source>
</evidence>
<dbReference type="InterPro" id="IPR019734">
    <property type="entry name" value="TPR_rpt"/>
</dbReference>
<evidence type="ECO:0000256" key="1">
    <source>
        <dbReference type="ARBA" id="ARBA00004123"/>
    </source>
</evidence>
<dbReference type="Pfam" id="PF21371">
    <property type="entry name" value="Apc5_N"/>
    <property type="match status" value="1"/>
</dbReference>
<feature type="domain" description="Anaphase-promoting complex subunit 5 N-terminal" evidence="19">
    <location>
        <begin position="84"/>
        <end position="198"/>
    </location>
</feature>
<evidence type="ECO:0000256" key="5">
    <source>
        <dbReference type="ARBA" id="ARBA00016066"/>
    </source>
</evidence>